<sequence>MKLKTILAFVGAAGLSVMGASVSATWIEERSEDAVKSSLLLSGYDWTDVTTDGLQVRLSGEAPDEATRFRVVSQVGRAIDPDRIIDLMDIKARAQIQPPSFSVEILRNGDGISLIGLIPSSVDRGEIATELERLSGDGDVTDMLETADYPVPEGWTTALDYALNALRDLPKSKISVTSERVEITAISDSAEAKRKIERDLNRQAPDLIDVALDISAPRPVITPFTLRVTLAEEGARFDACSAPNQRSRARILEAAAAAGVPADADCRIGLGVPSPRWAEAVETALASLKDMGGGSLTFSDADVTLVATDSTNQSVFDRVAGELDANLPDVFSLHAVLPEKVIVDGTGDDESAIEFVATRSPEGLVQLRGRLTDDSIEQIVGAYARAEFGTDAVYLATREDPDLPQNWAVRVLAALESLGTLNNGSAVVQPDYVEIRGVSGSKTSTDDISRILADKLGESENFEVNVRYDELLDETLNIPTPEECVERINRILSLSKIAFEPASAEITESAAQTIDKIAEIAQQCGRVQMEIGGHTDSQGREIMNLELSQERANSVLAALLERRVSTRNLTARGYGETVPIADNKTEEGREINRRIEVRLLTDARLAATEDDAPEDGEAPAPNDAEATAEEDASETTDASDETAEPTEPTEDTSEQN</sequence>
<dbReference type="PANTHER" id="PTHR30329">
    <property type="entry name" value="STATOR ELEMENT OF FLAGELLAR MOTOR COMPLEX"/>
    <property type="match status" value="1"/>
</dbReference>
<dbReference type="InterPro" id="IPR006664">
    <property type="entry name" value="OMP_bac"/>
</dbReference>
<keyword evidence="9" id="KW-1185">Reference proteome</keyword>
<comment type="subcellular location">
    <subcellularLocation>
        <location evidence="1">Cell outer membrane</location>
    </subcellularLocation>
</comment>
<keyword evidence="6" id="KW-0732">Signal</keyword>
<dbReference type="RefSeq" id="WP_159806304.1">
    <property type="nucleotide sequence ID" value="NZ_BLJE01000002.1"/>
</dbReference>
<dbReference type="Pfam" id="PF00691">
    <property type="entry name" value="OmpA"/>
    <property type="match status" value="1"/>
</dbReference>
<feature type="chain" id="PRO_5026758612" evidence="6">
    <location>
        <begin position="20"/>
        <end position="656"/>
    </location>
</feature>
<reference evidence="8 9" key="1">
    <citation type="submission" date="2019-12" db="EMBL/GenBank/DDBJ databases">
        <title>Litoreibacter badius sp. nov., a novel bacteriochlorophyll a-containing bacterium in the genus Litoreibacter.</title>
        <authorList>
            <person name="Kanamuro M."/>
            <person name="Takabe Y."/>
            <person name="Mori K."/>
            <person name="Takaichi S."/>
            <person name="Hanada S."/>
        </authorList>
    </citation>
    <scope>NUCLEOTIDE SEQUENCE [LARGE SCALE GENOMIC DNA]</scope>
    <source>
        <strain evidence="8 9">K6</strain>
    </source>
</reference>
<dbReference type="CDD" id="cd07185">
    <property type="entry name" value="OmpA_C-like"/>
    <property type="match status" value="1"/>
</dbReference>
<dbReference type="Gene3D" id="3.30.1330.60">
    <property type="entry name" value="OmpA-like domain"/>
    <property type="match status" value="1"/>
</dbReference>
<evidence type="ECO:0000259" key="7">
    <source>
        <dbReference type="PROSITE" id="PS51123"/>
    </source>
</evidence>
<dbReference type="GO" id="GO:0009279">
    <property type="term" value="C:cell outer membrane"/>
    <property type="evidence" value="ECO:0007669"/>
    <property type="project" value="UniProtKB-SubCell"/>
</dbReference>
<keyword evidence="3" id="KW-0998">Cell outer membrane</keyword>
<feature type="compositionally biased region" description="Acidic residues" evidence="5">
    <location>
        <begin position="608"/>
        <end position="617"/>
    </location>
</feature>
<dbReference type="InterPro" id="IPR006665">
    <property type="entry name" value="OmpA-like"/>
</dbReference>
<feature type="compositionally biased region" description="Acidic residues" evidence="5">
    <location>
        <begin position="626"/>
        <end position="656"/>
    </location>
</feature>
<evidence type="ECO:0000256" key="6">
    <source>
        <dbReference type="SAM" id="SignalP"/>
    </source>
</evidence>
<evidence type="ECO:0000256" key="3">
    <source>
        <dbReference type="ARBA" id="ARBA00023237"/>
    </source>
</evidence>
<dbReference type="PRINTS" id="PR01021">
    <property type="entry name" value="OMPADOMAIN"/>
</dbReference>
<dbReference type="InterPro" id="IPR036737">
    <property type="entry name" value="OmpA-like_sf"/>
</dbReference>
<organism evidence="8 9">
    <name type="scientific">Litoreibacter roseus</name>
    <dbReference type="NCBI Taxonomy" id="2601869"/>
    <lineage>
        <taxon>Bacteria</taxon>
        <taxon>Pseudomonadati</taxon>
        <taxon>Pseudomonadota</taxon>
        <taxon>Alphaproteobacteria</taxon>
        <taxon>Rhodobacterales</taxon>
        <taxon>Roseobacteraceae</taxon>
        <taxon>Litoreibacter</taxon>
    </lineage>
</organism>
<evidence type="ECO:0000256" key="4">
    <source>
        <dbReference type="PROSITE-ProRule" id="PRU00473"/>
    </source>
</evidence>
<feature type="domain" description="OmpA-like" evidence="7">
    <location>
        <begin position="486"/>
        <end position="603"/>
    </location>
</feature>
<feature type="region of interest" description="Disordered" evidence="5">
    <location>
        <begin position="604"/>
        <end position="656"/>
    </location>
</feature>
<feature type="signal peptide" evidence="6">
    <location>
        <begin position="1"/>
        <end position="19"/>
    </location>
</feature>
<dbReference type="Gene3D" id="3.40.1520.20">
    <property type="match status" value="2"/>
</dbReference>
<accession>A0A6N6JEP6</accession>
<evidence type="ECO:0000313" key="9">
    <source>
        <dbReference type="Proteomes" id="UP000436822"/>
    </source>
</evidence>
<dbReference type="InterPro" id="IPR050330">
    <property type="entry name" value="Bact_OuterMem_StrucFunc"/>
</dbReference>
<evidence type="ECO:0000313" key="8">
    <source>
        <dbReference type="EMBL" id="GFE64823.1"/>
    </source>
</evidence>
<name>A0A6N6JEP6_9RHOB</name>
<evidence type="ECO:0000256" key="5">
    <source>
        <dbReference type="SAM" id="MobiDB-lite"/>
    </source>
</evidence>
<proteinExistence type="predicted"/>
<comment type="caution">
    <text evidence="8">The sequence shown here is derived from an EMBL/GenBank/DDBJ whole genome shotgun (WGS) entry which is preliminary data.</text>
</comment>
<dbReference type="SUPFAM" id="SSF103088">
    <property type="entry name" value="OmpA-like"/>
    <property type="match status" value="1"/>
</dbReference>
<evidence type="ECO:0000256" key="1">
    <source>
        <dbReference type="ARBA" id="ARBA00004442"/>
    </source>
</evidence>
<dbReference type="AlphaFoldDB" id="A0A6N6JEP6"/>
<gene>
    <name evidence="8" type="ORF">KIN_18970</name>
</gene>
<evidence type="ECO:0000256" key="2">
    <source>
        <dbReference type="ARBA" id="ARBA00023136"/>
    </source>
</evidence>
<protein>
    <submittedName>
        <fullName evidence="8">Membrane protein</fullName>
    </submittedName>
</protein>
<dbReference type="EMBL" id="BLJE01000002">
    <property type="protein sequence ID" value="GFE64823.1"/>
    <property type="molecule type" value="Genomic_DNA"/>
</dbReference>
<dbReference type="OrthoDB" id="5525824at2"/>
<keyword evidence="2 4" id="KW-0472">Membrane</keyword>
<dbReference type="Proteomes" id="UP000436822">
    <property type="component" value="Unassembled WGS sequence"/>
</dbReference>
<dbReference type="PANTHER" id="PTHR30329:SF21">
    <property type="entry name" value="LIPOPROTEIN YIAD-RELATED"/>
    <property type="match status" value="1"/>
</dbReference>
<dbReference type="PROSITE" id="PS51123">
    <property type="entry name" value="OMPA_2"/>
    <property type="match status" value="1"/>
</dbReference>